<evidence type="ECO:0000256" key="5">
    <source>
        <dbReference type="ARBA" id="ARBA00022741"/>
    </source>
</evidence>
<gene>
    <name evidence="7 12" type="primary">murD</name>
    <name evidence="12" type="ORF">ACFFVI_18170</name>
</gene>
<accession>A0ABV5LXR6</accession>
<keyword evidence="4 7" id="KW-0436">Ligase</keyword>
<keyword evidence="7 8" id="KW-0133">Cell shape</keyword>
<comment type="catalytic activity">
    <reaction evidence="7 8">
        <text>UDP-N-acetyl-alpha-D-muramoyl-L-alanine + D-glutamate + ATP = UDP-N-acetyl-alpha-D-muramoyl-L-alanyl-D-glutamate + ADP + phosphate + H(+)</text>
        <dbReference type="Rhea" id="RHEA:16429"/>
        <dbReference type="ChEBI" id="CHEBI:15378"/>
        <dbReference type="ChEBI" id="CHEBI:29986"/>
        <dbReference type="ChEBI" id="CHEBI:30616"/>
        <dbReference type="ChEBI" id="CHEBI:43474"/>
        <dbReference type="ChEBI" id="CHEBI:83898"/>
        <dbReference type="ChEBI" id="CHEBI:83900"/>
        <dbReference type="ChEBI" id="CHEBI:456216"/>
        <dbReference type="EC" id="6.3.2.9"/>
    </reaction>
</comment>
<dbReference type="GO" id="GO:0008764">
    <property type="term" value="F:UDP-N-acetylmuramoylalanine-D-glutamate ligase activity"/>
    <property type="evidence" value="ECO:0007669"/>
    <property type="project" value="UniProtKB-EC"/>
</dbReference>
<keyword evidence="3 7" id="KW-0963">Cytoplasm</keyword>
<evidence type="ECO:0000313" key="12">
    <source>
        <dbReference type="EMBL" id="MFB9378889.1"/>
    </source>
</evidence>
<dbReference type="InterPro" id="IPR036565">
    <property type="entry name" value="Mur-like_cat_sf"/>
</dbReference>
<dbReference type="HAMAP" id="MF_00639">
    <property type="entry name" value="MurD"/>
    <property type="match status" value="1"/>
</dbReference>
<dbReference type="EMBL" id="JBHMDM010000013">
    <property type="protein sequence ID" value="MFB9378889.1"/>
    <property type="molecule type" value="Genomic_DNA"/>
</dbReference>
<dbReference type="InterPro" id="IPR013221">
    <property type="entry name" value="Mur_ligase_cen"/>
</dbReference>
<dbReference type="Proteomes" id="UP001589748">
    <property type="component" value="Unassembled WGS sequence"/>
</dbReference>
<comment type="subcellular location">
    <subcellularLocation>
        <location evidence="1 7 8">Cytoplasm</location>
    </subcellularLocation>
</comment>
<name>A0ABV5LXR6_9ACTN</name>
<dbReference type="InterPro" id="IPR005762">
    <property type="entry name" value="MurD"/>
</dbReference>
<keyword evidence="7 8" id="KW-0131">Cell cycle</keyword>
<keyword evidence="13" id="KW-1185">Reference proteome</keyword>
<evidence type="ECO:0000259" key="10">
    <source>
        <dbReference type="Pfam" id="PF02875"/>
    </source>
</evidence>
<keyword evidence="7 8" id="KW-0961">Cell wall biogenesis/degradation</keyword>
<evidence type="ECO:0000259" key="11">
    <source>
        <dbReference type="Pfam" id="PF08245"/>
    </source>
</evidence>
<evidence type="ECO:0000256" key="4">
    <source>
        <dbReference type="ARBA" id="ARBA00022598"/>
    </source>
</evidence>
<dbReference type="SUPFAM" id="SSF53623">
    <property type="entry name" value="MurD-like peptide ligases, catalytic domain"/>
    <property type="match status" value="1"/>
</dbReference>
<dbReference type="EC" id="6.3.2.9" evidence="7 8"/>
<evidence type="ECO:0000313" key="13">
    <source>
        <dbReference type="Proteomes" id="UP001589748"/>
    </source>
</evidence>
<dbReference type="SUPFAM" id="SSF51984">
    <property type="entry name" value="MurCD N-terminal domain"/>
    <property type="match status" value="1"/>
</dbReference>
<organism evidence="12 13">
    <name type="scientific">Kineococcus gynurae</name>
    <dbReference type="NCBI Taxonomy" id="452979"/>
    <lineage>
        <taxon>Bacteria</taxon>
        <taxon>Bacillati</taxon>
        <taxon>Actinomycetota</taxon>
        <taxon>Actinomycetes</taxon>
        <taxon>Kineosporiales</taxon>
        <taxon>Kineosporiaceae</taxon>
        <taxon>Kineococcus</taxon>
    </lineage>
</organism>
<feature type="binding site" evidence="7">
    <location>
        <begin position="157"/>
        <end position="163"/>
    </location>
    <ligand>
        <name>ATP</name>
        <dbReference type="ChEBI" id="CHEBI:30616"/>
    </ligand>
</feature>
<dbReference type="RefSeq" id="WP_380136562.1">
    <property type="nucleotide sequence ID" value="NZ_JBHLUI010000007.1"/>
</dbReference>
<dbReference type="Pfam" id="PF02875">
    <property type="entry name" value="Mur_ligase_C"/>
    <property type="match status" value="1"/>
</dbReference>
<dbReference type="NCBIfam" id="TIGR01087">
    <property type="entry name" value="murD"/>
    <property type="match status" value="1"/>
</dbReference>
<proteinExistence type="inferred from homology"/>
<evidence type="ECO:0000256" key="6">
    <source>
        <dbReference type="ARBA" id="ARBA00022840"/>
    </source>
</evidence>
<feature type="domain" description="Mur ligase C-terminal" evidence="10">
    <location>
        <begin position="383"/>
        <end position="504"/>
    </location>
</feature>
<feature type="domain" description="Mur ligase central" evidence="11">
    <location>
        <begin position="156"/>
        <end position="257"/>
    </location>
</feature>
<dbReference type="Gene3D" id="3.40.1190.10">
    <property type="entry name" value="Mur-like, catalytic domain"/>
    <property type="match status" value="1"/>
</dbReference>
<dbReference type="PANTHER" id="PTHR43692">
    <property type="entry name" value="UDP-N-ACETYLMURAMOYLALANINE--D-GLUTAMATE LIGASE"/>
    <property type="match status" value="1"/>
</dbReference>
<dbReference type="SUPFAM" id="SSF53244">
    <property type="entry name" value="MurD-like peptide ligases, peptide-binding domain"/>
    <property type="match status" value="1"/>
</dbReference>
<protein>
    <recommendedName>
        <fullName evidence="7 8">UDP-N-acetylmuramoylalanine--D-glutamate ligase</fullName>
        <ecNumber evidence="7 8">6.3.2.9</ecNumber>
    </recommendedName>
    <alternativeName>
        <fullName evidence="7">D-glutamic acid-adding enzyme</fullName>
    </alternativeName>
    <alternativeName>
        <fullName evidence="7">UDP-N-acetylmuramoyl-L-alanyl-D-glutamate synthetase</fullName>
    </alternativeName>
</protein>
<comment type="similarity">
    <text evidence="7">Belongs to the MurCDEF family.</text>
</comment>
<evidence type="ECO:0000256" key="8">
    <source>
        <dbReference type="RuleBase" id="RU003664"/>
    </source>
</evidence>
<dbReference type="Gene3D" id="3.90.190.20">
    <property type="entry name" value="Mur ligase, C-terminal domain"/>
    <property type="match status" value="1"/>
</dbReference>
<dbReference type="Pfam" id="PF08245">
    <property type="entry name" value="Mur_ligase_M"/>
    <property type="match status" value="1"/>
</dbReference>
<evidence type="ECO:0000256" key="7">
    <source>
        <dbReference type="HAMAP-Rule" id="MF_00639"/>
    </source>
</evidence>
<evidence type="ECO:0000256" key="9">
    <source>
        <dbReference type="SAM" id="MobiDB-lite"/>
    </source>
</evidence>
<keyword evidence="5 7" id="KW-0547">Nucleotide-binding</keyword>
<comment type="caution">
    <text evidence="12">The sequence shown here is derived from an EMBL/GenBank/DDBJ whole genome shotgun (WGS) entry which is preliminary data.</text>
</comment>
<dbReference type="InterPro" id="IPR004101">
    <property type="entry name" value="Mur_ligase_C"/>
</dbReference>
<keyword evidence="7 8" id="KW-0132">Cell division</keyword>
<comment type="function">
    <text evidence="7 8">Cell wall formation. Catalyzes the addition of glutamate to the nucleotide precursor UDP-N-acetylmuramoyl-L-alanine (UMA).</text>
</comment>
<keyword evidence="6 7" id="KW-0067">ATP-binding</keyword>
<evidence type="ECO:0000256" key="2">
    <source>
        <dbReference type="ARBA" id="ARBA00004752"/>
    </source>
</evidence>
<comment type="pathway">
    <text evidence="2 7 8">Cell wall biogenesis; peptidoglycan biosynthesis.</text>
</comment>
<sequence length="530" mass="54829">MGGRQLSWLGNPEPRADDTDRVRQLRDASSPWAGLRVLVLGIGVSGFAAADALLEADCEVTVLDAATGPGQQEKAKLLDVLGARVLLGPEHLVAPVGETVPGGWGGLDLVVTSPGWRPDTALLRAAGLAGVPVWGDVEVAWRMRPAQGAAPWLTLTGTNGKTTTVEMTAEILRADGRRAIACGNVGTPIVEALRHPHGFEVLAVELSSYQLHWLSTDTEASLRPLASALLNIAPDHLDWHGSADAYAAAKGRVYANTEVACVYEVAAEGVSASEGLLREADVVEGARAIGTTLGTPAPGMLGLVEDVLCDRAFIAERRSNAAELATLADLSVEGAPVPPHTVANALTAAALARAAGVAQVAVRDGLRGFVPAPHRVATVAVQTVEGGEVRWVDDSKATNAHAAAASLASFGSVVWVAGGLAKGARFEDLVAEHGSRLRAAVLIGRDRDLLAEALARHAPEVPVVPVDLAQTGGVLSPETLMDAVVARAAELARPGDTVLLAPACASMDQFDSYGHRGDAFAAAVRRHLAG</sequence>
<dbReference type="PANTHER" id="PTHR43692:SF1">
    <property type="entry name" value="UDP-N-ACETYLMURAMOYLALANINE--D-GLUTAMATE LIGASE"/>
    <property type="match status" value="1"/>
</dbReference>
<reference evidence="12 13" key="1">
    <citation type="submission" date="2024-09" db="EMBL/GenBank/DDBJ databases">
        <authorList>
            <person name="Sun Q."/>
            <person name="Mori K."/>
        </authorList>
    </citation>
    <scope>NUCLEOTIDE SEQUENCE [LARGE SCALE GENOMIC DNA]</scope>
    <source>
        <strain evidence="12 13">TISTR 1856</strain>
    </source>
</reference>
<dbReference type="Gene3D" id="3.40.50.720">
    <property type="entry name" value="NAD(P)-binding Rossmann-like Domain"/>
    <property type="match status" value="1"/>
</dbReference>
<keyword evidence="7 8" id="KW-0573">Peptidoglycan synthesis</keyword>
<evidence type="ECO:0000256" key="3">
    <source>
        <dbReference type="ARBA" id="ARBA00022490"/>
    </source>
</evidence>
<feature type="region of interest" description="Disordered" evidence="9">
    <location>
        <begin position="1"/>
        <end position="22"/>
    </location>
</feature>
<dbReference type="InterPro" id="IPR036615">
    <property type="entry name" value="Mur_ligase_C_dom_sf"/>
</dbReference>
<evidence type="ECO:0000256" key="1">
    <source>
        <dbReference type="ARBA" id="ARBA00004496"/>
    </source>
</evidence>